<comment type="caution">
    <text evidence="1">The sequence shown here is derived from an EMBL/GenBank/DDBJ whole genome shotgun (WGS) entry which is preliminary data.</text>
</comment>
<gene>
    <name evidence="1" type="ORF">LCGC14_1670480</name>
</gene>
<evidence type="ECO:0000313" key="1">
    <source>
        <dbReference type="EMBL" id="KKM17967.1"/>
    </source>
</evidence>
<dbReference type="AlphaFoldDB" id="A0A0F9HSC8"/>
<organism evidence="1">
    <name type="scientific">marine sediment metagenome</name>
    <dbReference type="NCBI Taxonomy" id="412755"/>
    <lineage>
        <taxon>unclassified sequences</taxon>
        <taxon>metagenomes</taxon>
        <taxon>ecological metagenomes</taxon>
    </lineage>
</organism>
<sequence length="84" mass="9300">MGSMIGTCGHDVSEEFDINGFANISCAIATKDIDWDEGGFANTVSHVVYCEKCKRKAKRDGVILESEAEEHAWMDGDLKIENPY</sequence>
<reference evidence="1" key="1">
    <citation type="journal article" date="2015" name="Nature">
        <title>Complex archaea that bridge the gap between prokaryotes and eukaryotes.</title>
        <authorList>
            <person name="Spang A."/>
            <person name="Saw J.H."/>
            <person name="Jorgensen S.L."/>
            <person name="Zaremba-Niedzwiedzka K."/>
            <person name="Martijn J."/>
            <person name="Lind A.E."/>
            <person name="van Eijk R."/>
            <person name="Schleper C."/>
            <person name="Guy L."/>
            <person name="Ettema T.J."/>
        </authorList>
    </citation>
    <scope>NUCLEOTIDE SEQUENCE</scope>
</reference>
<proteinExistence type="predicted"/>
<protein>
    <submittedName>
        <fullName evidence="1">Uncharacterized protein</fullName>
    </submittedName>
</protein>
<dbReference type="EMBL" id="LAZR01014330">
    <property type="protein sequence ID" value="KKM17967.1"/>
    <property type="molecule type" value="Genomic_DNA"/>
</dbReference>
<name>A0A0F9HSC8_9ZZZZ</name>
<accession>A0A0F9HSC8</accession>